<dbReference type="RefSeq" id="WP_117580889.1">
    <property type="nucleotide sequence ID" value="NZ_CAXMZD010000002.1"/>
</dbReference>
<sequence>MSTTRAIRDYMIKCPFLEKGHVNIDYLGTDATEYSIDLLPCDPIVKRYTDGSTIRQYQFAFTSINEYSGDYKDNIQNNDFYEKLATWIEEQNEKGILPNIELGDPQEIEVMSCGYLFSNESETARYQIQLRILYRRD</sequence>
<gene>
    <name evidence="2" type="ORF">DXB93_05310</name>
    <name evidence="1" type="ORF">PM738_04445</name>
</gene>
<accession>A0A3E3EH84</accession>
<dbReference type="EMBL" id="QUSL01000005">
    <property type="protein sequence ID" value="RGD86581.1"/>
    <property type="molecule type" value="Genomic_DNA"/>
</dbReference>
<evidence type="ECO:0000313" key="2">
    <source>
        <dbReference type="EMBL" id="RGD86581.1"/>
    </source>
</evidence>
<evidence type="ECO:0008006" key="4">
    <source>
        <dbReference type="Google" id="ProtNLM"/>
    </source>
</evidence>
<dbReference type="AlphaFoldDB" id="A0A3E3EH84"/>
<dbReference type="Proteomes" id="UP001211987">
    <property type="component" value="Unassembled WGS sequence"/>
</dbReference>
<reference evidence="2 3" key="1">
    <citation type="submission" date="2018-08" db="EMBL/GenBank/DDBJ databases">
        <title>A genome reference for cultivated species of the human gut microbiota.</title>
        <authorList>
            <person name="Zou Y."/>
            <person name="Xue W."/>
            <person name="Luo G."/>
        </authorList>
    </citation>
    <scope>NUCLEOTIDE SEQUENCE [LARGE SCALE GENOMIC DNA]</scope>
    <source>
        <strain evidence="2 3">OM06-4</strain>
    </source>
</reference>
<evidence type="ECO:0000313" key="1">
    <source>
        <dbReference type="EMBL" id="MDB7083043.1"/>
    </source>
</evidence>
<name>A0A3E3EH84_9FIRM</name>
<reference evidence="1" key="2">
    <citation type="submission" date="2023-01" db="EMBL/GenBank/DDBJ databases">
        <title>Human gut microbiome strain richness.</title>
        <authorList>
            <person name="Chen-Liaw A."/>
        </authorList>
    </citation>
    <scope>NUCLEOTIDE SEQUENCE</scope>
    <source>
        <strain evidence="1">1001217st2_G6_1001217B_191108</strain>
    </source>
</reference>
<protein>
    <recommendedName>
        <fullName evidence="4">Chloramphenicol resistance protein</fullName>
    </recommendedName>
</protein>
<evidence type="ECO:0000313" key="3">
    <source>
        <dbReference type="Proteomes" id="UP000261032"/>
    </source>
</evidence>
<organism evidence="2 3">
    <name type="scientific">Thomasclavelia ramosa</name>
    <dbReference type="NCBI Taxonomy" id="1547"/>
    <lineage>
        <taxon>Bacteria</taxon>
        <taxon>Bacillati</taxon>
        <taxon>Bacillota</taxon>
        <taxon>Erysipelotrichia</taxon>
        <taxon>Erysipelotrichales</taxon>
        <taxon>Coprobacillaceae</taxon>
        <taxon>Thomasclavelia</taxon>
    </lineage>
</organism>
<dbReference type="Proteomes" id="UP000261032">
    <property type="component" value="Unassembled WGS sequence"/>
</dbReference>
<proteinExistence type="predicted"/>
<comment type="caution">
    <text evidence="2">The sequence shown here is derived from an EMBL/GenBank/DDBJ whole genome shotgun (WGS) entry which is preliminary data.</text>
</comment>
<dbReference type="EMBL" id="JAQLKE010000005">
    <property type="protein sequence ID" value="MDB7083043.1"/>
    <property type="molecule type" value="Genomic_DNA"/>
</dbReference>